<dbReference type="OrthoDB" id="1456570at2"/>
<evidence type="ECO:0000256" key="1">
    <source>
        <dbReference type="SAM" id="Coils"/>
    </source>
</evidence>
<keyword evidence="4" id="KW-1185">Reference proteome</keyword>
<reference evidence="4" key="1">
    <citation type="submission" date="2014-11" db="EMBL/GenBank/DDBJ databases">
        <title>Genome sequencing of Roseivirga sp. D-25.</title>
        <authorList>
            <person name="Selvaratnam C."/>
            <person name="Thevarajoo S."/>
            <person name="Goh K.M."/>
            <person name="Eee R."/>
            <person name="Chan K.-G."/>
            <person name="Chong C.S."/>
        </authorList>
    </citation>
    <scope>NUCLEOTIDE SEQUENCE [LARGE SCALE GENOMIC DNA]</scope>
    <source>
        <strain evidence="4">D-25</strain>
    </source>
</reference>
<keyword evidence="1" id="KW-0175">Coiled coil</keyword>
<comment type="caution">
    <text evidence="3">The sequence shown here is derived from an EMBL/GenBank/DDBJ whole genome shotgun (WGS) entry which is preliminary data.</text>
</comment>
<proteinExistence type="predicted"/>
<organism evidence="3 4">
    <name type="scientific">Roseivirga seohaensis subsp. aquiponti</name>
    <dbReference type="NCBI Taxonomy" id="1566026"/>
    <lineage>
        <taxon>Bacteria</taxon>
        <taxon>Pseudomonadati</taxon>
        <taxon>Bacteroidota</taxon>
        <taxon>Cytophagia</taxon>
        <taxon>Cytophagales</taxon>
        <taxon>Roseivirgaceae</taxon>
        <taxon>Roseivirga</taxon>
    </lineage>
</organism>
<dbReference type="RefSeq" id="WP_053224193.1">
    <property type="nucleotide sequence ID" value="NZ_JSVA01000014.1"/>
</dbReference>
<dbReference type="InterPro" id="IPR025983">
    <property type="entry name" value="Cys_rich_CPCC"/>
</dbReference>
<evidence type="ECO:0000313" key="4">
    <source>
        <dbReference type="Proteomes" id="UP000036908"/>
    </source>
</evidence>
<dbReference type="EMBL" id="JSVA01000014">
    <property type="protein sequence ID" value="KOF02354.1"/>
    <property type="molecule type" value="Genomic_DNA"/>
</dbReference>
<dbReference type="Proteomes" id="UP000036908">
    <property type="component" value="Unassembled WGS sequence"/>
</dbReference>
<dbReference type="Pfam" id="PF14206">
    <property type="entry name" value="Cys_rich_CPCC"/>
    <property type="match status" value="1"/>
</dbReference>
<gene>
    <name evidence="3" type="ORF">OB69_13125</name>
</gene>
<name>A0A0L8AIY4_9BACT</name>
<evidence type="ECO:0000313" key="3">
    <source>
        <dbReference type="EMBL" id="KOF02354.1"/>
    </source>
</evidence>
<protein>
    <recommendedName>
        <fullName evidence="2">Cysteine-rich CPCC domain-containing protein</fullName>
    </recommendedName>
</protein>
<dbReference type="PATRIC" id="fig|1566026.4.peg.923"/>
<dbReference type="AlphaFoldDB" id="A0A0L8AIY4"/>
<sequence>MNQELKQLHKRRDFFNRNLPKLEGADRRNDIKNLGNTCPSCGYPTLDERNAWDICSICFWEDDGQDDQDADKVYGGPNSDYSLTAHRLEWKENLEELKKESSVISEQFRRLDELIERDQESDIYEIMNLVEKVSEWFDGERKNALQHGV</sequence>
<accession>A0A0L8AIY4</accession>
<evidence type="ECO:0000259" key="2">
    <source>
        <dbReference type="Pfam" id="PF14206"/>
    </source>
</evidence>
<feature type="coiled-coil region" evidence="1">
    <location>
        <begin position="87"/>
        <end position="114"/>
    </location>
</feature>
<feature type="domain" description="Cysteine-rich CPCC" evidence="2">
    <location>
        <begin position="37"/>
        <end position="90"/>
    </location>
</feature>